<feature type="compositionally biased region" description="Low complexity" evidence="1">
    <location>
        <begin position="101"/>
        <end position="126"/>
    </location>
</feature>
<organism evidence="2">
    <name type="scientific">Alexandrium monilatum</name>
    <dbReference type="NCBI Taxonomy" id="311494"/>
    <lineage>
        <taxon>Eukaryota</taxon>
        <taxon>Sar</taxon>
        <taxon>Alveolata</taxon>
        <taxon>Dinophyceae</taxon>
        <taxon>Gonyaulacales</taxon>
        <taxon>Pyrocystaceae</taxon>
        <taxon>Alexandrium</taxon>
    </lineage>
</organism>
<dbReference type="InterPro" id="IPR016024">
    <property type="entry name" value="ARM-type_fold"/>
</dbReference>
<evidence type="ECO:0000256" key="1">
    <source>
        <dbReference type="SAM" id="MobiDB-lite"/>
    </source>
</evidence>
<dbReference type="SUPFAM" id="SSF48371">
    <property type="entry name" value="ARM repeat"/>
    <property type="match status" value="1"/>
</dbReference>
<reference evidence="2" key="1">
    <citation type="submission" date="2021-01" db="EMBL/GenBank/DDBJ databases">
        <authorList>
            <person name="Corre E."/>
            <person name="Pelletier E."/>
            <person name="Niang G."/>
            <person name="Scheremetjew M."/>
            <person name="Finn R."/>
            <person name="Kale V."/>
            <person name="Holt S."/>
            <person name="Cochrane G."/>
            <person name="Meng A."/>
            <person name="Brown T."/>
            <person name="Cohen L."/>
        </authorList>
    </citation>
    <scope>NUCLEOTIDE SEQUENCE</scope>
    <source>
        <strain evidence="2">CCMP3105</strain>
    </source>
</reference>
<dbReference type="InterPro" id="IPR011989">
    <property type="entry name" value="ARM-like"/>
</dbReference>
<sequence>MLVLGEAAPPVAEQACEEGGIRALLKAVVATGPEDSLMEHLLQALECLLSTPAALRSFCGKGGHAKLLDLMQTSTSPGVLLHTSRVFAAALSHEETPGVDDGTWTESSSDSESKSSSESGWSGSRSAEGAARKSVVRIRSSAEIVAIGNTEGSSESDKPSDGPRYSSIVLRLRVALWENGLLDMLSSAMDHFGKKHLGLAEATAGALLNLTISVASDEEGQPPLKQDAGHHTGLYVGVAEHWIENETRRPQAARLAVRMLELLCSVCQDTDAAVALHRHSGATKALTWMRAYPEDPAVQRAGCAFLQNFVTRKFRFKEAVLVAGGFQQVLPLLRLYLQRPEVLCDVMRALQRLIDPGTSPGPLQDAHVVDTVFEAMGLHPDSQELHEASIGLFWSLAAIPDMVRPILELHGIDHALEAIACFESPGFVVHVAGMLRNLFACGGACGRDAGCAFRDANGVRILLKPLWRYTTPRISKVSRSGRPSRMLYLGEEDEAPKLPPENVAVAEQVLAALNNFSALPSGCSVHLANELIDHGECAKLRQVLERIPESSMVQYQGLMCMGRVLSARRDMKHLFDGTARHATLMIQQYRRTPVADIAELILEEVF</sequence>
<protein>
    <submittedName>
        <fullName evidence="2">Uncharacterized protein</fullName>
    </submittedName>
</protein>
<evidence type="ECO:0000313" key="2">
    <source>
        <dbReference type="EMBL" id="CAE4569379.1"/>
    </source>
</evidence>
<proteinExistence type="predicted"/>
<dbReference type="Gene3D" id="1.25.10.10">
    <property type="entry name" value="Leucine-rich Repeat Variant"/>
    <property type="match status" value="2"/>
</dbReference>
<feature type="region of interest" description="Disordered" evidence="1">
    <location>
        <begin position="96"/>
        <end position="126"/>
    </location>
</feature>
<dbReference type="EMBL" id="HBNR01013927">
    <property type="protein sequence ID" value="CAE4569379.1"/>
    <property type="molecule type" value="Transcribed_RNA"/>
</dbReference>
<dbReference type="AlphaFoldDB" id="A0A7S4V834"/>
<name>A0A7S4V834_9DINO</name>
<gene>
    <name evidence="2" type="ORF">AMON00008_LOCUS8998</name>
</gene>
<accession>A0A7S4V834</accession>